<proteinExistence type="predicted"/>
<gene>
    <name evidence="7" type="ORF">SAMN05444276_1011255</name>
</gene>
<evidence type="ECO:0000256" key="5">
    <source>
        <dbReference type="ARBA" id="ARBA00023136"/>
    </source>
</evidence>
<dbReference type="STRING" id="1545044.SAMN05444276_1011255"/>
<dbReference type="AlphaFoldDB" id="A0A1H2UDX2"/>
<keyword evidence="4 6" id="KW-1133">Transmembrane helix</keyword>
<accession>A0A1H2UDX2</accession>
<evidence type="ECO:0000256" key="2">
    <source>
        <dbReference type="ARBA" id="ARBA00022475"/>
    </source>
</evidence>
<evidence type="ECO:0000256" key="3">
    <source>
        <dbReference type="ARBA" id="ARBA00022692"/>
    </source>
</evidence>
<evidence type="ECO:0000256" key="6">
    <source>
        <dbReference type="SAM" id="Phobius"/>
    </source>
</evidence>
<feature type="transmembrane region" description="Helical" evidence="6">
    <location>
        <begin position="35"/>
        <end position="55"/>
    </location>
</feature>
<keyword evidence="3 6" id="KW-0812">Transmembrane</keyword>
<keyword evidence="2" id="KW-1003">Cell membrane</keyword>
<feature type="transmembrane region" description="Helical" evidence="6">
    <location>
        <begin position="67"/>
        <end position="86"/>
    </location>
</feature>
<comment type="subcellular location">
    <subcellularLocation>
        <location evidence="1">Cell membrane</location>
        <topology evidence="1">Multi-pass membrane protein</topology>
    </subcellularLocation>
</comment>
<dbReference type="InterPro" id="IPR005171">
    <property type="entry name" value="Cyt_c_oxidase_su4_prok"/>
</dbReference>
<dbReference type="RefSeq" id="WP_052176490.1">
    <property type="nucleotide sequence ID" value="NZ_FNNA01000001.1"/>
</dbReference>
<evidence type="ECO:0000313" key="7">
    <source>
        <dbReference type="EMBL" id="SDW54335.1"/>
    </source>
</evidence>
<protein>
    <submittedName>
        <fullName evidence="7">Cytochrome C oxidase subunit IV</fullName>
    </submittedName>
</protein>
<evidence type="ECO:0000256" key="1">
    <source>
        <dbReference type="ARBA" id="ARBA00004651"/>
    </source>
</evidence>
<dbReference type="EMBL" id="FNNA01000001">
    <property type="protein sequence ID" value="SDW54335.1"/>
    <property type="molecule type" value="Genomic_DNA"/>
</dbReference>
<evidence type="ECO:0000313" key="8">
    <source>
        <dbReference type="Proteomes" id="UP000182944"/>
    </source>
</evidence>
<name>A0A1H2UDX2_9RHOB</name>
<sequence>MTRFGPLARAWVALIALTALSTAVALAPAPSPRLGLGVAILILALVKARVILGRYLDLDDYPDARRVFTGILVAWGVAALGLYLAAG</sequence>
<dbReference type="GO" id="GO:0005886">
    <property type="term" value="C:plasma membrane"/>
    <property type="evidence" value="ECO:0007669"/>
    <property type="project" value="UniProtKB-SubCell"/>
</dbReference>
<dbReference type="Proteomes" id="UP000182944">
    <property type="component" value="Unassembled WGS sequence"/>
</dbReference>
<evidence type="ECO:0000256" key="4">
    <source>
        <dbReference type="ARBA" id="ARBA00022989"/>
    </source>
</evidence>
<reference evidence="8" key="1">
    <citation type="submission" date="2016-10" db="EMBL/GenBank/DDBJ databases">
        <authorList>
            <person name="Varghese N."/>
            <person name="Submissions S."/>
        </authorList>
    </citation>
    <scope>NUCLEOTIDE SEQUENCE [LARGE SCALE GENOMIC DNA]</scope>
    <source>
        <strain evidence="8">DSM 29303</strain>
    </source>
</reference>
<organism evidence="7 8">
    <name type="scientific">Paracoccus sanguinis</name>
    <dbReference type="NCBI Taxonomy" id="1545044"/>
    <lineage>
        <taxon>Bacteria</taxon>
        <taxon>Pseudomonadati</taxon>
        <taxon>Pseudomonadota</taxon>
        <taxon>Alphaproteobacteria</taxon>
        <taxon>Rhodobacterales</taxon>
        <taxon>Paracoccaceae</taxon>
        <taxon>Paracoccus</taxon>
    </lineage>
</organism>
<keyword evidence="5 6" id="KW-0472">Membrane</keyword>
<keyword evidence="8" id="KW-1185">Reference proteome</keyword>
<dbReference type="Pfam" id="PF03626">
    <property type="entry name" value="COX4_pro"/>
    <property type="match status" value="1"/>
</dbReference>